<dbReference type="InterPro" id="IPR001375">
    <property type="entry name" value="Peptidase_S9_cat"/>
</dbReference>
<protein>
    <submittedName>
        <fullName evidence="4">Peptidase S9</fullName>
    </submittedName>
</protein>
<dbReference type="InterPro" id="IPR002470">
    <property type="entry name" value="Peptidase_S9A"/>
</dbReference>
<dbReference type="AlphaFoldDB" id="A0A8J3CPB5"/>
<name>A0A8J3CPB5_9PROT</name>
<dbReference type="GO" id="GO:0006508">
    <property type="term" value="P:proteolysis"/>
    <property type="evidence" value="ECO:0007669"/>
    <property type="project" value="InterPro"/>
</dbReference>
<keyword evidence="2" id="KW-0732">Signal</keyword>
<organism evidence="4 5">
    <name type="scientific">Algimonas arctica</name>
    <dbReference type="NCBI Taxonomy" id="1479486"/>
    <lineage>
        <taxon>Bacteria</taxon>
        <taxon>Pseudomonadati</taxon>
        <taxon>Pseudomonadota</taxon>
        <taxon>Alphaproteobacteria</taxon>
        <taxon>Maricaulales</taxon>
        <taxon>Robiginitomaculaceae</taxon>
        <taxon>Algimonas</taxon>
    </lineage>
</organism>
<evidence type="ECO:0000256" key="2">
    <source>
        <dbReference type="SAM" id="SignalP"/>
    </source>
</evidence>
<dbReference type="PANTHER" id="PTHR42776">
    <property type="entry name" value="SERINE PEPTIDASE S9 FAMILY MEMBER"/>
    <property type="match status" value="1"/>
</dbReference>
<dbReference type="Gene3D" id="3.40.50.1820">
    <property type="entry name" value="alpha/beta hydrolase"/>
    <property type="match status" value="1"/>
</dbReference>
<dbReference type="GO" id="GO:0004252">
    <property type="term" value="F:serine-type endopeptidase activity"/>
    <property type="evidence" value="ECO:0007669"/>
    <property type="project" value="InterPro"/>
</dbReference>
<dbReference type="SUPFAM" id="SSF69304">
    <property type="entry name" value="Tricorn protease N-terminal domain"/>
    <property type="match status" value="1"/>
</dbReference>
<proteinExistence type="predicted"/>
<sequence>MTYRALLSLSVLLAACSAEVSPPSSDAPLAPLTFMAPESSDADYDSPVAPYVLARGAGPSALSPDGTVIATRLSLTGDRQLYVMDATADDPQSTLTQITFGSGITFFDFSPTGALIYGSDNNGDERENYWMTALDAKADYGWSEPHLILPATDQGFRQFGGFTGDGSTMVYSSTERNGADFDIYKADVATGVATLVYEGVLGNYVQAVAPDGSTAIISEAVGEDSDKLFVLDLATGVRTVLSDPTPRANHTDAGVEYIAPPLMPEFENSLIQFASNKFGEYKTLFRTGTKPIDNVEAGLVWEEEQSIDIDHLRQCGDISVRVFNDNGFSSILLPEPELGASVKDLPRGVYSIDCNEEHLLVRVSAPNIPSDLYLVDLETFESVSVFTSDYEGLDPASLIMPESIRLPARDGVEVQGLLYLPTPPPTIDINPKPSPSLPPVVFMVHGGPTGQSRPSWNGTVQYLLSRGIAVFQPNVRGSTGFGRTYVTLDDQKKRLDSVRDLVDMLAYLETDGRVDTSRAAVMGGSYGGYMVNAVLADYPDAFDAGVALFGVGDWVTALEVASPGLKASDIIEYGDITDPAWRVFYEEISPISKADNIRVPVFYSHGAMDPRIDVHETEVMVRALRGNGIRADYVLIPDEGHGWRKLSNRLYYERVQADFLEEVLGE</sequence>
<dbReference type="Gene3D" id="2.120.10.30">
    <property type="entry name" value="TolB, C-terminal domain"/>
    <property type="match status" value="1"/>
</dbReference>
<feature type="signal peptide" evidence="2">
    <location>
        <begin position="1"/>
        <end position="20"/>
    </location>
</feature>
<dbReference type="Proteomes" id="UP000634004">
    <property type="component" value="Unassembled WGS sequence"/>
</dbReference>
<accession>A0A8J3CPB5</accession>
<evidence type="ECO:0000313" key="5">
    <source>
        <dbReference type="Proteomes" id="UP000634004"/>
    </source>
</evidence>
<evidence type="ECO:0000259" key="3">
    <source>
        <dbReference type="Pfam" id="PF00326"/>
    </source>
</evidence>
<reference evidence="4" key="2">
    <citation type="submission" date="2020-09" db="EMBL/GenBank/DDBJ databases">
        <authorList>
            <person name="Sun Q."/>
            <person name="Kim S."/>
        </authorList>
    </citation>
    <scope>NUCLEOTIDE SEQUENCE</scope>
    <source>
        <strain evidence="4">KCTC 32513</strain>
    </source>
</reference>
<dbReference type="EMBL" id="BMZH01000003">
    <property type="protein sequence ID" value="GHA89742.1"/>
    <property type="molecule type" value="Genomic_DNA"/>
</dbReference>
<dbReference type="PANTHER" id="PTHR42776:SF27">
    <property type="entry name" value="DIPEPTIDYL PEPTIDASE FAMILY MEMBER 6"/>
    <property type="match status" value="1"/>
</dbReference>
<dbReference type="RefSeq" id="WP_189496258.1">
    <property type="nucleotide sequence ID" value="NZ_BMZH01000003.1"/>
</dbReference>
<gene>
    <name evidence="4" type="ORF">GCM10009069_11120</name>
</gene>
<evidence type="ECO:0000256" key="1">
    <source>
        <dbReference type="ARBA" id="ARBA00022801"/>
    </source>
</evidence>
<feature type="domain" description="Peptidase S9 prolyl oligopeptidase catalytic" evidence="3">
    <location>
        <begin position="459"/>
        <end position="665"/>
    </location>
</feature>
<dbReference type="InterPro" id="IPR011042">
    <property type="entry name" value="6-blade_b-propeller_TolB-like"/>
</dbReference>
<comment type="caution">
    <text evidence="4">The sequence shown here is derived from an EMBL/GenBank/DDBJ whole genome shotgun (WGS) entry which is preliminary data.</text>
</comment>
<feature type="chain" id="PRO_5035266785" evidence="2">
    <location>
        <begin position="21"/>
        <end position="666"/>
    </location>
</feature>
<dbReference type="Pfam" id="PF00326">
    <property type="entry name" value="Peptidase_S9"/>
    <property type="match status" value="1"/>
</dbReference>
<dbReference type="InterPro" id="IPR029058">
    <property type="entry name" value="AB_hydrolase_fold"/>
</dbReference>
<evidence type="ECO:0000313" key="4">
    <source>
        <dbReference type="EMBL" id="GHA89742.1"/>
    </source>
</evidence>
<dbReference type="SUPFAM" id="SSF53474">
    <property type="entry name" value="alpha/beta-Hydrolases"/>
    <property type="match status" value="1"/>
</dbReference>
<reference evidence="4" key="1">
    <citation type="journal article" date="2014" name="Int. J. Syst. Evol. Microbiol.">
        <title>Complete genome sequence of Corynebacterium casei LMG S-19264T (=DSM 44701T), isolated from a smear-ripened cheese.</title>
        <authorList>
            <consortium name="US DOE Joint Genome Institute (JGI-PGF)"/>
            <person name="Walter F."/>
            <person name="Albersmeier A."/>
            <person name="Kalinowski J."/>
            <person name="Ruckert C."/>
        </authorList>
    </citation>
    <scope>NUCLEOTIDE SEQUENCE</scope>
    <source>
        <strain evidence="4">KCTC 32513</strain>
    </source>
</reference>
<keyword evidence="1" id="KW-0378">Hydrolase</keyword>
<keyword evidence="5" id="KW-1185">Reference proteome</keyword>
<dbReference type="PROSITE" id="PS51257">
    <property type="entry name" value="PROKAR_LIPOPROTEIN"/>
    <property type="match status" value="1"/>
</dbReference>
<dbReference type="PRINTS" id="PR00862">
    <property type="entry name" value="PROLIGOPTASE"/>
</dbReference>